<proteinExistence type="predicted"/>
<feature type="compositionally biased region" description="Basic and acidic residues" evidence="1">
    <location>
        <begin position="113"/>
        <end position="123"/>
    </location>
</feature>
<dbReference type="AlphaFoldDB" id="L9L1D8"/>
<evidence type="ECO:0000313" key="2">
    <source>
        <dbReference type="EMBL" id="ELW68985.1"/>
    </source>
</evidence>
<protein>
    <submittedName>
        <fullName evidence="2">Uncharacterized protein</fullName>
    </submittedName>
</protein>
<feature type="region of interest" description="Disordered" evidence="1">
    <location>
        <begin position="105"/>
        <end position="145"/>
    </location>
</feature>
<name>L9L1D8_TUPCH</name>
<dbReference type="Proteomes" id="UP000011518">
    <property type="component" value="Unassembled WGS sequence"/>
</dbReference>
<sequence length="188" mass="20635">MNNKGTDAWDGPGNYDYLSSKSVIHRTDGVPAEGGLCFMDVSQDMKRRGGLRALRSAQCSLNEKRCIMGTPVLIEDDGLDKCIHSCKTQSFLACTPSCSKCPAPEAHWAEGGQQRDRPEDADFGRFSSSQPTTARGPRPERLPLQPRHNCCRYKRKKVPTLITGAGKTPFSCPTPFHFQHPGTLRGAA</sequence>
<evidence type="ECO:0000313" key="3">
    <source>
        <dbReference type="Proteomes" id="UP000011518"/>
    </source>
</evidence>
<reference evidence="3" key="1">
    <citation type="submission" date="2012-07" db="EMBL/GenBank/DDBJ databases">
        <title>Genome of the Chinese tree shrew, a rising model animal genetically related to primates.</title>
        <authorList>
            <person name="Zhang G."/>
            <person name="Fan Y."/>
            <person name="Yao Y."/>
            <person name="Huang Z."/>
        </authorList>
    </citation>
    <scope>NUCLEOTIDE SEQUENCE [LARGE SCALE GENOMIC DNA]</scope>
</reference>
<dbReference type="EMBL" id="KB320555">
    <property type="protein sequence ID" value="ELW68985.1"/>
    <property type="molecule type" value="Genomic_DNA"/>
</dbReference>
<dbReference type="InParanoid" id="L9L1D8"/>
<gene>
    <name evidence="2" type="ORF">TREES_T100015854</name>
</gene>
<reference evidence="3" key="2">
    <citation type="journal article" date="2013" name="Nat. Commun.">
        <title>Genome of the Chinese tree shrew.</title>
        <authorList>
            <person name="Fan Y."/>
            <person name="Huang Z.Y."/>
            <person name="Cao C.C."/>
            <person name="Chen C.S."/>
            <person name="Chen Y.X."/>
            <person name="Fan D.D."/>
            <person name="He J."/>
            <person name="Hou H.L."/>
            <person name="Hu L."/>
            <person name="Hu X.T."/>
            <person name="Jiang X.T."/>
            <person name="Lai R."/>
            <person name="Lang Y.S."/>
            <person name="Liang B."/>
            <person name="Liao S.G."/>
            <person name="Mu D."/>
            <person name="Ma Y.Y."/>
            <person name="Niu Y.Y."/>
            <person name="Sun X.Q."/>
            <person name="Xia J.Q."/>
            <person name="Xiao J."/>
            <person name="Xiong Z.Q."/>
            <person name="Xu L."/>
            <person name="Yang L."/>
            <person name="Zhang Y."/>
            <person name="Zhao W."/>
            <person name="Zhao X.D."/>
            <person name="Zheng Y.T."/>
            <person name="Zhou J.M."/>
            <person name="Zhu Y.B."/>
            <person name="Zhang G.J."/>
            <person name="Wang J."/>
            <person name="Yao Y.G."/>
        </authorList>
    </citation>
    <scope>NUCLEOTIDE SEQUENCE [LARGE SCALE GENOMIC DNA]</scope>
</reference>
<accession>L9L1D8</accession>
<evidence type="ECO:0000256" key="1">
    <source>
        <dbReference type="SAM" id="MobiDB-lite"/>
    </source>
</evidence>
<keyword evidence="3" id="KW-1185">Reference proteome</keyword>
<organism evidence="2 3">
    <name type="scientific">Tupaia chinensis</name>
    <name type="common">Chinese tree shrew</name>
    <name type="synonym">Tupaia belangeri chinensis</name>
    <dbReference type="NCBI Taxonomy" id="246437"/>
    <lineage>
        <taxon>Eukaryota</taxon>
        <taxon>Metazoa</taxon>
        <taxon>Chordata</taxon>
        <taxon>Craniata</taxon>
        <taxon>Vertebrata</taxon>
        <taxon>Euteleostomi</taxon>
        <taxon>Mammalia</taxon>
        <taxon>Eutheria</taxon>
        <taxon>Euarchontoglires</taxon>
        <taxon>Scandentia</taxon>
        <taxon>Tupaiidae</taxon>
        <taxon>Tupaia</taxon>
    </lineage>
</organism>